<dbReference type="InterPro" id="IPR023213">
    <property type="entry name" value="CAT-like_dom_sf"/>
</dbReference>
<dbReference type="Pfam" id="PF02458">
    <property type="entry name" value="Transferase"/>
    <property type="match status" value="1"/>
</dbReference>
<dbReference type="PANTHER" id="PTHR31896">
    <property type="entry name" value="FAMILY REGULATORY PROTEIN, PUTATIVE (AFU_ORTHOLOGUE AFUA_3G14730)-RELATED"/>
    <property type="match status" value="1"/>
</dbReference>
<accession>A0A7J6H926</accession>
<gene>
    <name evidence="2" type="ORF">F8388_017382</name>
</gene>
<comment type="caution">
    <text evidence="2">The sequence shown here is derived from an EMBL/GenBank/DDBJ whole genome shotgun (WGS) entry which is preliminary data.</text>
</comment>
<reference evidence="2 3" key="1">
    <citation type="journal article" date="2020" name="bioRxiv">
        <title>Sequence and annotation of 42 cannabis genomes reveals extensive copy number variation in cannabinoid synthesis and pathogen resistance genes.</title>
        <authorList>
            <person name="Mckernan K.J."/>
            <person name="Helbert Y."/>
            <person name="Kane L.T."/>
            <person name="Ebling H."/>
            <person name="Zhang L."/>
            <person name="Liu B."/>
            <person name="Eaton Z."/>
            <person name="Mclaughlin S."/>
            <person name="Kingan S."/>
            <person name="Baybayan P."/>
            <person name="Concepcion G."/>
            <person name="Jordan M."/>
            <person name="Riva A."/>
            <person name="Barbazuk W."/>
            <person name="Harkins T."/>
        </authorList>
    </citation>
    <scope>NUCLEOTIDE SEQUENCE [LARGE SCALE GENOMIC DNA]</scope>
    <source>
        <strain evidence="3">cv. Jamaican Lion 4</strain>
        <tissue evidence="2">Leaf</tissue>
    </source>
</reference>
<protein>
    <recommendedName>
        <fullName evidence="4">Acetyltransferase</fullName>
    </recommendedName>
</protein>
<dbReference type="Gene3D" id="3.30.559.10">
    <property type="entry name" value="Chloramphenicol acetyltransferase-like domain"/>
    <property type="match status" value="2"/>
</dbReference>
<dbReference type="EMBL" id="JAATIP010000021">
    <property type="protein sequence ID" value="KAF4391787.1"/>
    <property type="molecule type" value="Genomic_DNA"/>
</dbReference>
<dbReference type="Proteomes" id="UP000525078">
    <property type="component" value="Unassembled WGS sequence"/>
</dbReference>
<dbReference type="AlphaFoldDB" id="A0A7J6H926"/>
<dbReference type="GO" id="GO:0016740">
    <property type="term" value="F:transferase activity"/>
    <property type="evidence" value="ECO:0007669"/>
    <property type="project" value="UniProtKB-KW"/>
</dbReference>
<name>A0A7J6H926_CANSA</name>
<evidence type="ECO:0000313" key="2">
    <source>
        <dbReference type="EMBL" id="KAF4391787.1"/>
    </source>
</evidence>
<evidence type="ECO:0000313" key="3">
    <source>
        <dbReference type="Proteomes" id="UP000525078"/>
    </source>
</evidence>
<sequence>MDEEEGGDEGMLLVDTRQDHIHTTMNDIKIRFISTTLVQPANLHHKDDGDINHSELIGERLDLTPCDLRLLDLHHIQRGLLYHNKPPSDSDTNFIQHLQATLSRTLDILYPLAGRLVKTINTDDETTCFHVNCNGAGVLFVHAVTDGVTVADILEPVIVPNDIVYPLFFLNGVPNYEAAVSNLPLLAVQVTELVDGFFVACSANHAVIDGTSFWKFINVWSEISREGSYVNNGIVFNSDRGNFFLNLPIRVPFFYEDDHKENSSSSSSETDLQQRTMIHFSRERIIELKAKANAEMGFTNNEISSLQALMAHLWISVTRGRDLKPYDDVLYRVAMGLRSRLEPPLPEGYLGNAVLGVNVECKAGELLDRGLGWAAAQIREKIRSLTAIEARKYLEDWIERPTLSDVGKLPPNSLLSGSSPRFNVYGNDFGWGRPVAVRSGPGNKIDGKLTPFPGAEEGSVDFEVCLSPATIQLLNC</sequence>
<dbReference type="PANTHER" id="PTHR31896:SF39">
    <property type="entry name" value="PROTEIN ENHANCED PSEUDOMONAS SUSCEPTIBILITY 1-LIKE"/>
    <property type="match status" value="1"/>
</dbReference>
<keyword evidence="1" id="KW-0808">Transferase</keyword>
<evidence type="ECO:0008006" key="4">
    <source>
        <dbReference type="Google" id="ProtNLM"/>
    </source>
</evidence>
<proteinExistence type="predicted"/>
<evidence type="ECO:0000256" key="1">
    <source>
        <dbReference type="ARBA" id="ARBA00022679"/>
    </source>
</evidence>
<dbReference type="InterPro" id="IPR051283">
    <property type="entry name" value="Sec_Metabolite_Acyltrans"/>
</dbReference>
<organism evidence="2 3">
    <name type="scientific">Cannabis sativa</name>
    <name type="common">Hemp</name>
    <name type="synonym">Marijuana</name>
    <dbReference type="NCBI Taxonomy" id="3483"/>
    <lineage>
        <taxon>Eukaryota</taxon>
        <taxon>Viridiplantae</taxon>
        <taxon>Streptophyta</taxon>
        <taxon>Embryophyta</taxon>
        <taxon>Tracheophyta</taxon>
        <taxon>Spermatophyta</taxon>
        <taxon>Magnoliopsida</taxon>
        <taxon>eudicotyledons</taxon>
        <taxon>Gunneridae</taxon>
        <taxon>Pentapetalae</taxon>
        <taxon>rosids</taxon>
        <taxon>fabids</taxon>
        <taxon>Rosales</taxon>
        <taxon>Cannabaceae</taxon>
        <taxon>Cannabis</taxon>
    </lineage>
</organism>